<dbReference type="PANTHER" id="PTHR11339:SF373">
    <property type="entry name" value="VWFD DOMAIN-CONTAINING PROTEIN"/>
    <property type="match status" value="1"/>
</dbReference>
<evidence type="ECO:0000313" key="6">
    <source>
        <dbReference type="EMBL" id="CAF0883373.1"/>
    </source>
</evidence>
<dbReference type="GO" id="GO:0005615">
    <property type="term" value="C:extracellular space"/>
    <property type="evidence" value="ECO:0007669"/>
    <property type="project" value="TreeGrafter"/>
</dbReference>
<feature type="compositionally biased region" description="Polar residues" evidence="3">
    <location>
        <begin position="91"/>
        <end position="105"/>
    </location>
</feature>
<evidence type="ECO:0000256" key="4">
    <source>
        <dbReference type="SAM" id="SignalP"/>
    </source>
</evidence>
<gene>
    <name evidence="6" type="ORF">OXX778_LOCUS10532</name>
</gene>
<dbReference type="InterPro" id="IPR001846">
    <property type="entry name" value="VWF_type-D"/>
</dbReference>
<keyword evidence="1" id="KW-1015">Disulfide bond</keyword>
<dbReference type="GO" id="GO:0031012">
    <property type="term" value="C:extracellular matrix"/>
    <property type="evidence" value="ECO:0007669"/>
    <property type="project" value="TreeGrafter"/>
</dbReference>
<feature type="chain" id="PRO_5032828458" description="VWFD domain-containing protein" evidence="4">
    <location>
        <begin position="18"/>
        <end position="408"/>
    </location>
</feature>
<feature type="signal peptide" evidence="4">
    <location>
        <begin position="1"/>
        <end position="17"/>
    </location>
</feature>
<name>A0A813YF87_9BILA</name>
<organism evidence="6 7">
    <name type="scientific">Brachionus calyciflorus</name>
    <dbReference type="NCBI Taxonomy" id="104777"/>
    <lineage>
        <taxon>Eukaryota</taxon>
        <taxon>Metazoa</taxon>
        <taxon>Spiralia</taxon>
        <taxon>Gnathifera</taxon>
        <taxon>Rotifera</taxon>
        <taxon>Eurotatoria</taxon>
        <taxon>Monogononta</taxon>
        <taxon>Pseudotrocha</taxon>
        <taxon>Ploima</taxon>
        <taxon>Brachionidae</taxon>
        <taxon>Brachionus</taxon>
    </lineage>
</organism>
<protein>
    <recommendedName>
        <fullName evidence="5">VWFD domain-containing protein</fullName>
    </recommendedName>
</protein>
<feature type="domain" description="VWFD" evidence="5">
    <location>
        <begin position="247"/>
        <end position="408"/>
    </location>
</feature>
<keyword evidence="7" id="KW-1185">Reference proteome</keyword>
<feature type="region of interest" description="Disordered" evidence="3">
    <location>
        <begin position="90"/>
        <end position="121"/>
    </location>
</feature>
<dbReference type="Pfam" id="PF00094">
    <property type="entry name" value="VWD"/>
    <property type="match status" value="1"/>
</dbReference>
<feature type="compositionally biased region" description="Basic and acidic residues" evidence="3">
    <location>
        <begin position="106"/>
        <end position="121"/>
    </location>
</feature>
<dbReference type="PROSITE" id="PS51233">
    <property type="entry name" value="VWFD"/>
    <property type="match status" value="1"/>
</dbReference>
<keyword evidence="4" id="KW-0732">Signal</keyword>
<dbReference type="OrthoDB" id="6019304at2759"/>
<evidence type="ECO:0000256" key="1">
    <source>
        <dbReference type="ARBA" id="ARBA00023157"/>
    </source>
</evidence>
<sequence>MFLKFIVCVGCFYLASTAFIDLNTRNVQNLINPLQVLNKKIEENGNEKMRKTTTKLNIIENLKKEDGENKPANLGGNLLGAVGEVVDKLKNPSSKESNKNGMNSRENNKQSKEDKNDSRSEESFIRFPLIESTKLSSTNRPLIPVIEEMSADDPSTNPPPVANNLLGIIFGTKPSTKFPTSNILESLVETLFPSKKPSKNELTSQLGFFETLLGGALSTIVGFPPGFKPLLSTELLTLPAKTCNSSSFCYGMGDPHYRTFDGHSFGINKTCPYVFATDYCPGHGTCNYIVVVDHEHRYMNEKATYIKSVHVYFNNQIFTISEDFMVNNKLVSLDTPYEAKKVKAYKDGIYTVLDTNLFTLYFDGVQFLKFRHCGQKVCGICGNNNNILSDDEFNKNNYLITDESRQCF</sequence>
<dbReference type="AlphaFoldDB" id="A0A813YF87"/>
<proteinExistence type="predicted"/>
<reference evidence="6" key="1">
    <citation type="submission" date="2021-02" db="EMBL/GenBank/DDBJ databases">
        <authorList>
            <person name="Nowell W R."/>
        </authorList>
    </citation>
    <scope>NUCLEOTIDE SEQUENCE</scope>
    <source>
        <strain evidence="6">Ploen Becks lab</strain>
    </source>
</reference>
<dbReference type="Proteomes" id="UP000663879">
    <property type="component" value="Unassembled WGS sequence"/>
</dbReference>
<accession>A0A813YF87</accession>
<dbReference type="InterPro" id="IPR050780">
    <property type="entry name" value="Mucin_vWF_Thrombospondin_sf"/>
</dbReference>
<comment type="caution">
    <text evidence="6">The sequence shown here is derived from an EMBL/GenBank/DDBJ whole genome shotgun (WGS) entry which is preliminary data.</text>
</comment>
<dbReference type="SMART" id="SM00216">
    <property type="entry name" value="VWD"/>
    <property type="match status" value="1"/>
</dbReference>
<evidence type="ECO:0000313" key="7">
    <source>
        <dbReference type="Proteomes" id="UP000663879"/>
    </source>
</evidence>
<dbReference type="EMBL" id="CAJNOC010001680">
    <property type="protein sequence ID" value="CAF0883373.1"/>
    <property type="molecule type" value="Genomic_DNA"/>
</dbReference>
<evidence type="ECO:0000256" key="2">
    <source>
        <dbReference type="ARBA" id="ARBA00023180"/>
    </source>
</evidence>
<keyword evidence="2" id="KW-0325">Glycoprotein</keyword>
<evidence type="ECO:0000259" key="5">
    <source>
        <dbReference type="PROSITE" id="PS51233"/>
    </source>
</evidence>
<evidence type="ECO:0000256" key="3">
    <source>
        <dbReference type="SAM" id="MobiDB-lite"/>
    </source>
</evidence>
<dbReference type="PANTHER" id="PTHR11339">
    <property type="entry name" value="EXTRACELLULAR MATRIX GLYCOPROTEIN RELATED"/>
    <property type="match status" value="1"/>
</dbReference>